<evidence type="ECO:0000256" key="4">
    <source>
        <dbReference type="ARBA" id="ARBA00022842"/>
    </source>
</evidence>
<keyword evidence="7" id="KW-1185">Reference proteome</keyword>
<name>C5C192_BEUC1</name>
<evidence type="ECO:0000256" key="3">
    <source>
        <dbReference type="ARBA" id="ARBA00022801"/>
    </source>
</evidence>
<keyword evidence="2" id="KW-0479">Metal-binding</keyword>
<protein>
    <submittedName>
        <fullName evidence="6">HAD-superfamily subfamily IB hydrolase, TIGR01490</fullName>
    </submittedName>
</protein>
<keyword evidence="5" id="KW-0472">Membrane</keyword>
<accession>C5C192</accession>
<dbReference type="InterPro" id="IPR036412">
    <property type="entry name" value="HAD-like_sf"/>
</dbReference>
<dbReference type="STRING" id="471853.Bcav_3259"/>
<keyword evidence="3 6" id="KW-0378">Hydrolase</keyword>
<dbReference type="GO" id="GO:0046872">
    <property type="term" value="F:metal ion binding"/>
    <property type="evidence" value="ECO:0007669"/>
    <property type="project" value="UniProtKB-KW"/>
</dbReference>
<gene>
    <name evidence="6" type="ordered locus">Bcav_3259</name>
</gene>
<dbReference type="InterPro" id="IPR006385">
    <property type="entry name" value="HAD_hydro_SerB1"/>
</dbReference>
<dbReference type="PANTHER" id="PTHR43344">
    <property type="entry name" value="PHOSPHOSERINE PHOSPHATASE"/>
    <property type="match status" value="1"/>
</dbReference>
<dbReference type="InterPro" id="IPR050582">
    <property type="entry name" value="HAD-like_SerB"/>
</dbReference>
<evidence type="ECO:0000256" key="1">
    <source>
        <dbReference type="ARBA" id="ARBA00009184"/>
    </source>
</evidence>
<dbReference type="Proteomes" id="UP000007962">
    <property type="component" value="Chromosome"/>
</dbReference>
<dbReference type="Gene3D" id="1.20.1440.100">
    <property type="entry name" value="SG protein - dephosphorylation function"/>
    <property type="match status" value="1"/>
</dbReference>
<evidence type="ECO:0000256" key="2">
    <source>
        <dbReference type="ARBA" id="ARBA00022723"/>
    </source>
</evidence>
<keyword evidence="5" id="KW-1133">Transmembrane helix</keyword>
<dbReference type="NCBIfam" id="TIGR01490">
    <property type="entry name" value="HAD-SF-IB-hyp1"/>
    <property type="match status" value="1"/>
</dbReference>
<evidence type="ECO:0000256" key="5">
    <source>
        <dbReference type="SAM" id="Phobius"/>
    </source>
</evidence>
<evidence type="ECO:0000313" key="6">
    <source>
        <dbReference type="EMBL" id="ACQ81502.1"/>
    </source>
</evidence>
<reference evidence="6 7" key="1">
    <citation type="journal article" date="2009" name="Stand. Genomic Sci.">
        <title>Complete genome sequence of Beutenbergia cavernae type strain (HKI 0122).</title>
        <authorList>
            <person name="Land M."/>
            <person name="Pukall R."/>
            <person name="Abt B."/>
            <person name="Goker M."/>
            <person name="Rohde M."/>
            <person name="Glavina Del Rio T."/>
            <person name="Tice H."/>
            <person name="Copeland A."/>
            <person name="Cheng J.F."/>
            <person name="Lucas S."/>
            <person name="Chen F."/>
            <person name="Nolan M."/>
            <person name="Bruce D."/>
            <person name="Goodwin L."/>
            <person name="Pitluck S."/>
            <person name="Ivanova N."/>
            <person name="Mavromatis K."/>
            <person name="Ovchinnikova G."/>
            <person name="Pati A."/>
            <person name="Chen A."/>
            <person name="Palaniappan K."/>
            <person name="Hauser L."/>
            <person name="Chang Y.J."/>
            <person name="Jefferies C.C."/>
            <person name="Saunders E."/>
            <person name="Brettin T."/>
            <person name="Detter J.C."/>
            <person name="Han C."/>
            <person name="Chain P."/>
            <person name="Bristow J."/>
            <person name="Eisen J.A."/>
            <person name="Markowitz V."/>
            <person name="Hugenholtz P."/>
            <person name="Kyrpides N.C."/>
            <person name="Klenk H.P."/>
            <person name="Lapidus A."/>
        </authorList>
    </citation>
    <scope>NUCLEOTIDE SEQUENCE [LARGE SCALE GENOMIC DNA]</scope>
    <source>
        <strain evidence="7">ATCC BAA-8 / DSM 12333 / NBRC 16432</strain>
    </source>
</reference>
<dbReference type="GO" id="GO:0016787">
    <property type="term" value="F:hydrolase activity"/>
    <property type="evidence" value="ECO:0007669"/>
    <property type="project" value="UniProtKB-KW"/>
</dbReference>
<keyword evidence="4" id="KW-0460">Magnesium</keyword>
<dbReference type="PANTHER" id="PTHR43344:SF15">
    <property type="entry name" value="PHOSPHOSERINE PHOSPHATASE SERB1"/>
    <property type="match status" value="1"/>
</dbReference>
<proteinExistence type="inferred from homology"/>
<dbReference type="Pfam" id="PF12710">
    <property type="entry name" value="HAD"/>
    <property type="match status" value="1"/>
</dbReference>
<dbReference type="FunFam" id="3.40.50.1000:FF:000025">
    <property type="entry name" value="HAD hydrolase, family IB"/>
    <property type="match status" value="1"/>
</dbReference>
<dbReference type="NCBIfam" id="TIGR01488">
    <property type="entry name" value="HAD-SF-IB"/>
    <property type="match status" value="1"/>
</dbReference>
<dbReference type="InterPro" id="IPR023214">
    <property type="entry name" value="HAD_sf"/>
</dbReference>
<keyword evidence="5" id="KW-0812">Transmembrane</keyword>
<dbReference type="AlphaFoldDB" id="C5C192"/>
<feature type="transmembrane region" description="Helical" evidence="5">
    <location>
        <begin position="235"/>
        <end position="254"/>
    </location>
</feature>
<dbReference type="Gene3D" id="3.40.50.1000">
    <property type="entry name" value="HAD superfamily/HAD-like"/>
    <property type="match status" value="1"/>
</dbReference>
<organism evidence="6 7">
    <name type="scientific">Beutenbergia cavernae (strain ATCC BAA-8 / DSM 12333 / CCUG 43141 / JCM 11478 / NBRC 16432 / NCIMB 13614 / HKI 0122)</name>
    <dbReference type="NCBI Taxonomy" id="471853"/>
    <lineage>
        <taxon>Bacteria</taxon>
        <taxon>Bacillati</taxon>
        <taxon>Actinomycetota</taxon>
        <taxon>Actinomycetes</taxon>
        <taxon>Micrococcales</taxon>
        <taxon>Beutenbergiaceae</taxon>
        <taxon>Beutenbergia</taxon>
    </lineage>
</organism>
<comment type="similarity">
    <text evidence="1">Belongs to the HAD-like hydrolase superfamily. SerB family.</text>
</comment>
<dbReference type="CDD" id="cd02612">
    <property type="entry name" value="HAD_PGPPase"/>
    <property type="match status" value="1"/>
</dbReference>
<sequence>MPAADRPAVAFFDVDNTVIRGASAYHLARELYRRRFFTAWDILWFGAHAFAYFLFGENNVRIQKVRRRALDIIAGRTEAEMISIGEDVYDQVLGSRVFPGARALIGAHLAAGHEVWLVTATPREIGDLIARRLGATGAVGTVAESRDGIYTGRLVGDMMHGEHKADAVREIASRAGVELEDCSAYGDSINDVPMLSIVGHPCAINPDPRLRLHCAGTGWPVRDFRRRRRSVKRGVTTASWAGAAWAAAVVARAIHRRLFGRRP</sequence>
<evidence type="ECO:0000313" key="7">
    <source>
        <dbReference type="Proteomes" id="UP000007962"/>
    </source>
</evidence>
<feature type="transmembrane region" description="Helical" evidence="5">
    <location>
        <begin position="37"/>
        <end position="55"/>
    </location>
</feature>
<dbReference type="HOGENOM" id="CLU_052657_0_0_11"/>
<dbReference type="eggNOG" id="COG0560">
    <property type="taxonomic scope" value="Bacteria"/>
</dbReference>
<dbReference type="KEGG" id="bcv:Bcav_3259"/>
<dbReference type="EMBL" id="CP001618">
    <property type="protein sequence ID" value="ACQ81502.1"/>
    <property type="molecule type" value="Genomic_DNA"/>
</dbReference>
<dbReference type="SUPFAM" id="SSF56784">
    <property type="entry name" value="HAD-like"/>
    <property type="match status" value="1"/>
</dbReference>